<evidence type="ECO:0000313" key="2">
    <source>
        <dbReference type="EMBL" id="KAF6752135.1"/>
    </source>
</evidence>
<reference evidence="2 3" key="1">
    <citation type="submission" date="2020-07" db="EMBL/GenBank/DDBJ databases">
        <title>Comparative genomics of pyrophilous fungi reveals a link between fire events and developmental genes.</title>
        <authorList>
            <consortium name="DOE Joint Genome Institute"/>
            <person name="Steindorff A.S."/>
            <person name="Carver A."/>
            <person name="Calhoun S."/>
            <person name="Stillman K."/>
            <person name="Liu H."/>
            <person name="Lipzen A."/>
            <person name="Pangilinan J."/>
            <person name="Labutti K."/>
            <person name="Bruns T.D."/>
            <person name="Grigoriev I.V."/>
        </authorList>
    </citation>
    <scope>NUCLEOTIDE SEQUENCE [LARGE SCALE GENOMIC DNA]</scope>
    <source>
        <strain evidence="2 3">CBS 144469</strain>
    </source>
</reference>
<proteinExistence type="predicted"/>
<dbReference type="AlphaFoldDB" id="A0A8H6M2K6"/>
<gene>
    <name evidence="2" type="ORF">DFP72DRAFT_906216</name>
</gene>
<feature type="compositionally biased region" description="Polar residues" evidence="1">
    <location>
        <begin position="48"/>
        <end position="62"/>
    </location>
</feature>
<protein>
    <submittedName>
        <fullName evidence="2">Uncharacterized protein</fullName>
    </submittedName>
</protein>
<dbReference type="Proteomes" id="UP000521943">
    <property type="component" value="Unassembled WGS sequence"/>
</dbReference>
<dbReference type="EMBL" id="JACGCI010000046">
    <property type="protein sequence ID" value="KAF6752135.1"/>
    <property type="molecule type" value="Genomic_DNA"/>
</dbReference>
<comment type="caution">
    <text evidence="2">The sequence shown here is derived from an EMBL/GenBank/DDBJ whole genome shotgun (WGS) entry which is preliminary data.</text>
</comment>
<feature type="region of interest" description="Disordered" evidence="1">
    <location>
        <begin position="37"/>
        <end position="68"/>
    </location>
</feature>
<name>A0A8H6M2K6_9AGAR</name>
<accession>A0A8H6M2K6</accession>
<organism evidence="2 3">
    <name type="scientific">Ephemerocybe angulata</name>
    <dbReference type="NCBI Taxonomy" id="980116"/>
    <lineage>
        <taxon>Eukaryota</taxon>
        <taxon>Fungi</taxon>
        <taxon>Dikarya</taxon>
        <taxon>Basidiomycota</taxon>
        <taxon>Agaricomycotina</taxon>
        <taxon>Agaricomycetes</taxon>
        <taxon>Agaricomycetidae</taxon>
        <taxon>Agaricales</taxon>
        <taxon>Agaricineae</taxon>
        <taxon>Psathyrellaceae</taxon>
        <taxon>Ephemerocybe</taxon>
    </lineage>
</organism>
<evidence type="ECO:0000256" key="1">
    <source>
        <dbReference type="SAM" id="MobiDB-lite"/>
    </source>
</evidence>
<keyword evidence="3" id="KW-1185">Reference proteome</keyword>
<evidence type="ECO:0000313" key="3">
    <source>
        <dbReference type="Proteomes" id="UP000521943"/>
    </source>
</evidence>
<sequence>MYRIILLSPTPISSSENNSQSHLERVGFSCSSVRMDSNASELADQHPAGTNGQHLNRQRNPNQHPPVLRRDNVDFQQAHNGRRCTILGCPKCWVLLPSSTTSVLPSQGPASRPPAVNSTARPEPFVGQVSSLVPIPTTPVPLPEEDEALFECMLKDYDDAWGAIEAHAEQFSALDRNLKTCAQRICTLQQFYIDHGDMDLAAAIEPIVAIVRRKSPEVAMYNIPAKS</sequence>
<dbReference type="OrthoDB" id="10328350at2759"/>